<evidence type="ECO:0000313" key="2">
    <source>
        <dbReference type="Proteomes" id="UP000031572"/>
    </source>
</evidence>
<dbReference type="EMBL" id="JWJG01000028">
    <property type="protein sequence ID" value="KIF83310.1"/>
    <property type="molecule type" value="Genomic_DNA"/>
</dbReference>
<evidence type="ECO:0000313" key="1">
    <source>
        <dbReference type="EMBL" id="KIF83310.1"/>
    </source>
</evidence>
<comment type="caution">
    <text evidence="1">The sequence shown here is derived from an EMBL/GenBank/DDBJ whole genome shotgun (WGS) entry which is preliminary data.</text>
</comment>
<dbReference type="STRING" id="709839.TSA66_24720"/>
<protein>
    <submittedName>
        <fullName evidence="1">Uncharacterized protein</fullName>
    </submittedName>
</protein>
<dbReference type="AlphaFoldDB" id="A0A0C2BPT9"/>
<gene>
    <name evidence="1" type="ORF">TSA66_24720</name>
</gene>
<name>A0A0C2BPT9_9BURK</name>
<dbReference type="RefSeq" id="WP_040041937.1">
    <property type="nucleotide sequence ID" value="NZ_JWJG01000028.1"/>
</dbReference>
<keyword evidence="2" id="KW-1185">Reference proteome</keyword>
<dbReference type="Proteomes" id="UP000031572">
    <property type="component" value="Unassembled WGS sequence"/>
</dbReference>
<dbReference type="OrthoDB" id="9007755at2"/>
<reference evidence="1 2" key="1">
    <citation type="submission" date="2014-12" db="EMBL/GenBank/DDBJ databases">
        <title>Denitrispirillum autotrophicum gen. nov., sp. nov., Denitrifying, Facultatively Autotrophic Bacteria Isolated from Rice Paddy Soil.</title>
        <authorList>
            <person name="Ishii S."/>
            <person name="Ashida N."/>
            <person name="Ohno H."/>
            <person name="Otsuka S."/>
            <person name="Yokota A."/>
            <person name="Senoo K."/>
        </authorList>
    </citation>
    <scope>NUCLEOTIDE SEQUENCE [LARGE SCALE GENOMIC DNA]</scope>
    <source>
        <strain evidence="1 2">TSA66</strain>
    </source>
</reference>
<accession>A0A0C2BPT9</accession>
<sequence>MSKIMIHDLAKSEDLDGKAMSAVRGGAAAPAGNSWLAGLGPVANVNVGVTQNITQLQNIGVNVLNNVGSIGAGFIPPDLKISPAQFANASAVV</sequence>
<proteinExistence type="predicted"/>
<organism evidence="1 2">
    <name type="scientific">Noviherbaspirillum autotrophicum</name>
    <dbReference type="NCBI Taxonomy" id="709839"/>
    <lineage>
        <taxon>Bacteria</taxon>
        <taxon>Pseudomonadati</taxon>
        <taxon>Pseudomonadota</taxon>
        <taxon>Betaproteobacteria</taxon>
        <taxon>Burkholderiales</taxon>
        <taxon>Oxalobacteraceae</taxon>
        <taxon>Noviherbaspirillum</taxon>
    </lineage>
</organism>